<dbReference type="Proteomes" id="UP000295223">
    <property type="component" value="Plasmid pSA20130280.1"/>
</dbReference>
<accession>A0A4P7M3P2</accession>
<organism evidence="2 3">
    <name type="scientific">Salmonella senftenberg</name>
    <dbReference type="NCBI Taxonomy" id="28150"/>
    <lineage>
        <taxon>Bacteria</taxon>
        <taxon>Pseudomonadati</taxon>
        <taxon>Pseudomonadota</taxon>
        <taxon>Gammaproteobacteria</taxon>
        <taxon>Enterobacterales</taxon>
        <taxon>Enterobacteriaceae</taxon>
        <taxon>Salmonella</taxon>
    </lineage>
</organism>
<dbReference type="GeneID" id="39817281"/>
<keyword evidence="2" id="KW-0614">Plasmid</keyword>
<protein>
    <submittedName>
        <fullName evidence="2">Uncharacterized protein</fullName>
    </submittedName>
</protein>
<sequence length="83" mass="9526">MMTTYSLTEIFMQWAVFALCVVIVKQFTRFEACEAIMSEHKTVLQGFAFLAYRVVLYTLMLVSLIAMMVAIGYSLGYLGVYRM</sequence>
<keyword evidence="1" id="KW-0812">Transmembrane</keyword>
<name>A0A4P7M3P2_SALSE</name>
<keyword evidence="1" id="KW-0472">Membrane</keyword>
<dbReference type="EMBL" id="CP038594">
    <property type="protein sequence ID" value="QBY65714.1"/>
    <property type="molecule type" value="Genomic_DNA"/>
</dbReference>
<geneLocation type="plasmid" evidence="3">
    <name>psa20130280.1</name>
</geneLocation>
<keyword evidence="1" id="KW-1133">Transmembrane helix</keyword>
<gene>
    <name evidence="2" type="ORF">E5F22_23930</name>
</gene>
<feature type="transmembrane region" description="Helical" evidence="1">
    <location>
        <begin position="56"/>
        <end position="80"/>
    </location>
</feature>
<evidence type="ECO:0000256" key="1">
    <source>
        <dbReference type="SAM" id="Phobius"/>
    </source>
</evidence>
<dbReference type="AlphaFoldDB" id="A0A4P7M3P2"/>
<evidence type="ECO:0000313" key="2">
    <source>
        <dbReference type="EMBL" id="QBY65714.1"/>
    </source>
</evidence>
<proteinExistence type="predicted"/>
<reference evidence="2 3" key="1">
    <citation type="submission" date="2019-04" db="EMBL/GenBank/DDBJ databases">
        <title>Development of a multi-locus typing scheme for an Enterobacteriaceae linear plasmid that mediates inter-species transfer of flagella.</title>
        <authorList>
            <person name="Robertson J."/>
            <person name="Lin J."/>
            <person name="Wren-Hedegus A."/>
            <person name="Arya G."/>
            <person name="Carrillo C."/>
            <person name="Nash J.H.E."/>
        </authorList>
    </citation>
    <scope>NUCLEOTIDE SEQUENCE [LARGE SCALE GENOMIC DNA]</scope>
    <source>
        <strain evidence="2 3">SA20130280</strain>
        <plasmid evidence="3">psa20130280.1</plasmid>
    </source>
</reference>
<dbReference type="RefSeq" id="WP_045620305.1">
    <property type="nucleotide sequence ID" value="NZ_CP038592.1"/>
</dbReference>
<evidence type="ECO:0000313" key="3">
    <source>
        <dbReference type="Proteomes" id="UP000295223"/>
    </source>
</evidence>